<dbReference type="SUPFAM" id="SSF47090">
    <property type="entry name" value="PGBD-like"/>
    <property type="match status" value="1"/>
</dbReference>
<organism evidence="2 3">
    <name type="scientific">Eiseniibacteriota bacterium</name>
    <dbReference type="NCBI Taxonomy" id="2212470"/>
    <lineage>
        <taxon>Bacteria</taxon>
        <taxon>Candidatus Eiseniibacteriota</taxon>
    </lineage>
</organism>
<gene>
    <name evidence="2" type="ORF">KDA27_07140</name>
</gene>
<reference evidence="2" key="2">
    <citation type="journal article" date="2021" name="Microbiome">
        <title>Successional dynamics and alternative stable states in a saline activated sludge microbial community over 9 years.</title>
        <authorList>
            <person name="Wang Y."/>
            <person name="Ye J."/>
            <person name="Ju F."/>
            <person name="Liu L."/>
            <person name="Boyd J.A."/>
            <person name="Deng Y."/>
            <person name="Parks D.H."/>
            <person name="Jiang X."/>
            <person name="Yin X."/>
            <person name="Woodcroft B.J."/>
            <person name="Tyson G.W."/>
            <person name="Hugenholtz P."/>
            <person name="Polz M.F."/>
            <person name="Zhang T."/>
        </authorList>
    </citation>
    <scope>NUCLEOTIDE SEQUENCE</scope>
    <source>
        <strain evidence="2">HKST-UBA02</strain>
    </source>
</reference>
<dbReference type="InterPro" id="IPR036365">
    <property type="entry name" value="PGBD-like_sf"/>
</dbReference>
<protein>
    <submittedName>
        <fullName evidence="2">Peptidoglycan-binding protein</fullName>
    </submittedName>
</protein>
<dbReference type="Gene3D" id="1.10.101.10">
    <property type="entry name" value="PGBD-like superfamily/PGBD"/>
    <property type="match status" value="1"/>
</dbReference>
<sequence>MDAHETCSCAVPRRPSAIGRLDLGNELERESMPAQPFLKIGSKGEPVRILQKALNLAPTILPRLTEDGDFGGKTHGRVCEFQGKSGLVADGLVGPNTYAALKEWLDLIVPSIVSPADEAKARDRILQVATQSQQTLGWRPGQDQFGLANQRIAASHSATLTTMKNSPVERAPRQGGTALAAIFTTAGVSTAQKCLEINGLAWNMYRTPGLPDNWRNTYDIPSWCGIFALYVHKWAGLKVREWPLRFWSKDGADDYRVLSASELPRPGDIGRVKSANHFFIVMEAPSNKQSSFATVEGNSNIITPEGVFQTIRANRRTVADVYADEGGFLAPIWERVLPTSPKSSSTEKVGTGTVQAPSPIRFSIAR</sequence>
<proteinExistence type="predicted"/>
<dbReference type="InterPro" id="IPR002477">
    <property type="entry name" value="Peptidoglycan-bd-like"/>
</dbReference>
<evidence type="ECO:0000313" key="3">
    <source>
        <dbReference type="Proteomes" id="UP000739538"/>
    </source>
</evidence>
<dbReference type="Pfam" id="PF01471">
    <property type="entry name" value="PG_binding_1"/>
    <property type="match status" value="1"/>
</dbReference>
<evidence type="ECO:0000259" key="1">
    <source>
        <dbReference type="Pfam" id="PF01471"/>
    </source>
</evidence>
<accession>A0A956NAF5</accession>
<dbReference type="AlphaFoldDB" id="A0A956NAF5"/>
<feature type="domain" description="Peptidoglycan binding-like" evidence="1">
    <location>
        <begin position="44"/>
        <end position="101"/>
    </location>
</feature>
<dbReference type="EMBL" id="JAGQHS010000026">
    <property type="protein sequence ID" value="MCA9755559.1"/>
    <property type="molecule type" value="Genomic_DNA"/>
</dbReference>
<comment type="caution">
    <text evidence="2">The sequence shown here is derived from an EMBL/GenBank/DDBJ whole genome shotgun (WGS) entry which is preliminary data.</text>
</comment>
<name>A0A956NAF5_UNCEI</name>
<evidence type="ECO:0000313" key="2">
    <source>
        <dbReference type="EMBL" id="MCA9755559.1"/>
    </source>
</evidence>
<dbReference type="Proteomes" id="UP000739538">
    <property type="component" value="Unassembled WGS sequence"/>
</dbReference>
<dbReference type="InterPro" id="IPR036366">
    <property type="entry name" value="PGBDSf"/>
</dbReference>
<reference evidence="2" key="1">
    <citation type="submission" date="2020-04" db="EMBL/GenBank/DDBJ databases">
        <authorList>
            <person name="Zhang T."/>
        </authorList>
    </citation>
    <scope>NUCLEOTIDE SEQUENCE</scope>
    <source>
        <strain evidence="2">HKST-UBA02</strain>
    </source>
</reference>